<evidence type="ECO:0000259" key="9">
    <source>
        <dbReference type="Pfam" id="PF12704"/>
    </source>
</evidence>
<proteinExistence type="inferred from homology"/>
<evidence type="ECO:0000313" key="11">
    <source>
        <dbReference type="Proteomes" id="UP001254608"/>
    </source>
</evidence>
<feature type="transmembrane region" description="Helical" evidence="7">
    <location>
        <begin position="334"/>
        <end position="355"/>
    </location>
</feature>
<comment type="subcellular location">
    <subcellularLocation>
        <location evidence="1">Cell membrane</location>
        <topology evidence="1">Multi-pass membrane protein</topology>
    </subcellularLocation>
</comment>
<gene>
    <name evidence="10" type="ORF">RM530_08650</name>
</gene>
<dbReference type="InterPro" id="IPR025857">
    <property type="entry name" value="MacB_PCD"/>
</dbReference>
<comment type="caution">
    <text evidence="10">The sequence shown here is derived from an EMBL/GenBank/DDBJ whole genome shotgun (WGS) entry which is preliminary data.</text>
</comment>
<dbReference type="PANTHER" id="PTHR30572:SF4">
    <property type="entry name" value="ABC TRANSPORTER PERMEASE YTRF"/>
    <property type="match status" value="1"/>
</dbReference>
<dbReference type="RefSeq" id="WP_311364824.1">
    <property type="nucleotide sequence ID" value="NZ_JAVRIC010000010.1"/>
</dbReference>
<reference evidence="10 11" key="1">
    <citation type="submission" date="2023-09" db="EMBL/GenBank/DDBJ databases">
        <authorList>
            <person name="Rey-Velasco X."/>
        </authorList>
    </citation>
    <scope>NUCLEOTIDE SEQUENCE [LARGE SCALE GENOMIC DNA]</scope>
    <source>
        <strain evidence="10 11">W345</strain>
    </source>
</reference>
<dbReference type="Pfam" id="PF02687">
    <property type="entry name" value="FtsX"/>
    <property type="match status" value="1"/>
</dbReference>
<dbReference type="EMBL" id="JAVRIC010000010">
    <property type="protein sequence ID" value="MDT0497432.1"/>
    <property type="molecule type" value="Genomic_DNA"/>
</dbReference>
<dbReference type="Proteomes" id="UP001254608">
    <property type="component" value="Unassembled WGS sequence"/>
</dbReference>
<feature type="transmembrane region" description="Helical" evidence="7">
    <location>
        <begin position="367"/>
        <end position="389"/>
    </location>
</feature>
<evidence type="ECO:0000256" key="5">
    <source>
        <dbReference type="ARBA" id="ARBA00023136"/>
    </source>
</evidence>
<keyword evidence="5 7" id="KW-0472">Membrane</keyword>
<dbReference type="InterPro" id="IPR003838">
    <property type="entry name" value="ABC3_permease_C"/>
</dbReference>
<feature type="domain" description="ABC3 transporter permease C-terminal" evidence="8">
    <location>
        <begin position="284"/>
        <end position="396"/>
    </location>
</feature>
<evidence type="ECO:0000259" key="8">
    <source>
        <dbReference type="Pfam" id="PF02687"/>
    </source>
</evidence>
<keyword evidence="3 7" id="KW-0812">Transmembrane</keyword>
<accession>A0ABU2WHT5</accession>
<organism evidence="10 11">
    <name type="scientific">Banduia mediterranea</name>
    <dbReference type="NCBI Taxonomy" id="3075609"/>
    <lineage>
        <taxon>Bacteria</taxon>
        <taxon>Pseudomonadati</taxon>
        <taxon>Pseudomonadota</taxon>
        <taxon>Gammaproteobacteria</taxon>
        <taxon>Nevskiales</taxon>
        <taxon>Algiphilaceae</taxon>
        <taxon>Banduia</taxon>
    </lineage>
</organism>
<feature type="transmembrane region" description="Helical" evidence="7">
    <location>
        <begin position="16"/>
        <end position="39"/>
    </location>
</feature>
<dbReference type="PANTHER" id="PTHR30572">
    <property type="entry name" value="MEMBRANE COMPONENT OF TRANSPORTER-RELATED"/>
    <property type="match status" value="1"/>
</dbReference>
<keyword evidence="2" id="KW-1003">Cell membrane</keyword>
<evidence type="ECO:0000256" key="7">
    <source>
        <dbReference type="SAM" id="Phobius"/>
    </source>
</evidence>
<dbReference type="InterPro" id="IPR050250">
    <property type="entry name" value="Macrolide_Exporter_MacB"/>
</dbReference>
<protein>
    <submittedName>
        <fullName evidence="10">FtsX-like permease family protein</fullName>
    </submittedName>
</protein>
<evidence type="ECO:0000256" key="2">
    <source>
        <dbReference type="ARBA" id="ARBA00022475"/>
    </source>
</evidence>
<comment type="similarity">
    <text evidence="6">Belongs to the ABC-4 integral membrane protein family.</text>
</comment>
<keyword evidence="11" id="KW-1185">Reference proteome</keyword>
<feature type="transmembrane region" description="Helical" evidence="7">
    <location>
        <begin position="277"/>
        <end position="305"/>
    </location>
</feature>
<keyword evidence="4 7" id="KW-1133">Transmembrane helix</keyword>
<evidence type="ECO:0000256" key="1">
    <source>
        <dbReference type="ARBA" id="ARBA00004651"/>
    </source>
</evidence>
<dbReference type="Pfam" id="PF12704">
    <property type="entry name" value="MacB_PCD"/>
    <property type="match status" value="1"/>
</dbReference>
<name>A0ABU2WHT5_9GAMM</name>
<evidence type="ECO:0000313" key="10">
    <source>
        <dbReference type="EMBL" id="MDT0497432.1"/>
    </source>
</evidence>
<evidence type="ECO:0000256" key="6">
    <source>
        <dbReference type="ARBA" id="ARBA00038076"/>
    </source>
</evidence>
<evidence type="ECO:0000256" key="4">
    <source>
        <dbReference type="ARBA" id="ARBA00022989"/>
    </source>
</evidence>
<feature type="domain" description="MacB-like periplasmic core" evidence="9">
    <location>
        <begin position="25"/>
        <end position="224"/>
    </location>
</feature>
<sequence>MDIQPILKALRHQKTAALLIAFEIALACAIICNATFLIVSRMERSQMLSGVAESELLRIRAASLDDGEDKMARIREDIAGLRSIPGVVSVTTTQQVPFGQSSWNSGVRTAPDQKNVVVNATTYYDGGDMLSTFGLKLVAGRDFSPDEYYDFDDVASGAVTPSSIIISQTLANRLWPGEPPLNKPIYMGSSDPLRVIGVVETLVRPSIWDDSTAHDCMIFPTRGAPGTQYVLRAQGADLDGVIKSATAKLKALQPNRIVRGAETFTQLREDYFRQDRVMAVLLMTVIVALLVVTALGIVGLASFWVQRRQRHIGIRRALGATRGNILRYFQLENFLIVSSGILFGMFAAYGINAWLMQHYELPRLPLFYLPMGAAALWLLGQLSVLYPALRATRVPPATASRRA</sequence>
<evidence type="ECO:0000256" key="3">
    <source>
        <dbReference type="ARBA" id="ARBA00022692"/>
    </source>
</evidence>